<feature type="signal peptide" evidence="3">
    <location>
        <begin position="1"/>
        <end position="18"/>
    </location>
</feature>
<dbReference type="EMBL" id="MTYJ01000284">
    <property type="protein sequence ID" value="OWA52749.1"/>
    <property type="molecule type" value="Genomic_DNA"/>
</dbReference>
<name>A0A9X6NN79_HYPEX</name>
<feature type="chain" id="PRO_5040972397" description="Insulin-like growth factor-binding protein complex acid labile subunit" evidence="3">
    <location>
        <begin position="19"/>
        <end position="767"/>
    </location>
</feature>
<organism evidence="4 5">
    <name type="scientific">Hypsibius exemplaris</name>
    <name type="common">Freshwater tardigrade</name>
    <dbReference type="NCBI Taxonomy" id="2072580"/>
    <lineage>
        <taxon>Eukaryota</taxon>
        <taxon>Metazoa</taxon>
        <taxon>Ecdysozoa</taxon>
        <taxon>Tardigrada</taxon>
        <taxon>Eutardigrada</taxon>
        <taxon>Parachela</taxon>
        <taxon>Hypsibioidea</taxon>
        <taxon>Hypsibiidae</taxon>
        <taxon>Hypsibius</taxon>
    </lineage>
</organism>
<dbReference type="SMART" id="SM00369">
    <property type="entry name" value="LRR_TYP"/>
    <property type="match status" value="9"/>
</dbReference>
<dbReference type="SUPFAM" id="SSF52058">
    <property type="entry name" value="L domain-like"/>
    <property type="match status" value="1"/>
</dbReference>
<keyword evidence="5" id="KW-1185">Reference proteome</keyword>
<proteinExistence type="predicted"/>
<evidence type="ECO:0000256" key="3">
    <source>
        <dbReference type="SAM" id="SignalP"/>
    </source>
</evidence>
<dbReference type="Gene3D" id="3.80.10.10">
    <property type="entry name" value="Ribonuclease Inhibitor"/>
    <property type="match status" value="3"/>
</dbReference>
<evidence type="ECO:0008006" key="6">
    <source>
        <dbReference type="Google" id="ProtNLM"/>
    </source>
</evidence>
<reference evidence="5" key="1">
    <citation type="submission" date="2017-01" db="EMBL/GenBank/DDBJ databases">
        <title>Comparative genomics of anhydrobiosis in the tardigrade Hypsibius dujardini.</title>
        <authorList>
            <person name="Yoshida Y."/>
            <person name="Koutsovoulos G."/>
            <person name="Laetsch D."/>
            <person name="Stevens L."/>
            <person name="Kumar S."/>
            <person name="Horikawa D."/>
            <person name="Ishino K."/>
            <person name="Komine S."/>
            <person name="Tomita M."/>
            <person name="Blaxter M."/>
            <person name="Arakawa K."/>
        </authorList>
    </citation>
    <scope>NUCLEOTIDE SEQUENCE [LARGE SCALE GENOMIC DNA]</scope>
    <source>
        <strain evidence="5">Z151</strain>
    </source>
</reference>
<protein>
    <recommendedName>
        <fullName evidence="6">Insulin-like growth factor-binding protein complex acid labile subunit</fullName>
    </recommendedName>
</protein>
<keyword evidence="3" id="KW-0732">Signal</keyword>
<dbReference type="Pfam" id="PF13516">
    <property type="entry name" value="LRR_6"/>
    <property type="match status" value="1"/>
</dbReference>
<evidence type="ECO:0000256" key="2">
    <source>
        <dbReference type="ARBA" id="ARBA00022737"/>
    </source>
</evidence>
<dbReference type="Pfam" id="PF13855">
    <property type="entry name" value="LRR_8"/>
    <property type="match status" value="4"/>
</dbReference>
<dbReference type="InterPro" id="IPR003591">
    <property type="entry name" value="Leu-rich_rpt_typical-subtyp"/>
</dbReference>
<keyword evidence="2" id="KW-0677">Repeat</keyword>
<evidence type="ECO:0000313" key="4">
    <source>
        <dbReference type="EMBL" id="OWA52749.1"/>
    </source>
</evidence>
<sequence length="767" mass="86405">MIILAFLLIIIASVPIEGKCSRLPSGKCWVNCMEDIFDVICNSVSAAMVHSDISVFADTSQELRLYIWSSPNITRLSADIFHLVASQILTIDLQDLTALDTFPEVYGLVNLRRLSVWNSPKLVALSLELLPRSLYRIALNKIGLSYFINNFANIVAMPNLQQFVLRNLTIKGWQNDFLKVFPRLTLLEISNSTIDVEDGNLSQEADLRRFHNETKVETISTLKFFNNGFTKATKDASIKFSHALLASITLQSGENGDVDISMNNMSISSDMIRGGLMATAVRINMRGNSVEGATGMFEGFTQLTELDMSRTKLLAMRGMFSGLPALHSLKLHHNNLQNLSQIDIFEGSQSFNLTYLDLSYNDIHILPALNSLVRIASQVTYLNLQGNRLQLFLSNTSWQFENQHAGIAAFSRLETLILSHNRFSVFHGFHLAPLTRLKVLDISCNPLEVLRKEAFTDLPSSLVDVDVSMCIRPPKLPPRFEKDAFTTMPPIRILRMRASAYKKSIFSALRFSRETTQSLEELYMDDNDMTALLNNSLPRLPNLRILGLSRNKLQSVQAGLFAGLPNLLRLNLKANRIGSIGANEFTNSHRHLQQLEELDISDNGLYQIHRGAFDGLPKLRSLMLGWNPTEIQGIFESGGRRLEYLGIQGYNHSCLKPEFFEQLPRLRWILPDIYNLVLANPDDRLNRRDEHLISLLQVCEVGPDVPDHETYPGLKQYVGVTIHDTDEGDGVQYPLITAFLPLNYCPVDDYVQQLGDIICTSAITMDH</sequence>
<evidence type="ECO:0000313" key="5">
    <source>
        <dbReference type="Proteomes" id="UP000192578"/>
    </source>
</evidence>
<dbReference type="Proteomes" id="UP000192578">
    <property type="component" value="Unassembled WGS sequence"/>
</dbReference>
<dbReference type="OrthoDB" id="676979at2759"/>
<dbReference type="AlphaFoldDB" id="A0A9X6NN79"/>
<keyword evidence="1" id="KW-0433">Leucine-rich repeat</keyword>
<evidence type="ECO:0000256" key="1">
    <source>
        <dbReference type="ARBA" id="ARBA00022614"/>
    </source>
</evidence>
<dbReference type="PANTHER" id="PTHR24366:SF96">
    <property type="entry name" value="LEUCINE RICH REPEAT CONTAINING 53"/>
    <property type="match status" value="1"/>
</dbReference>
<dbReference type="PANTHER" id="PTHR24366">
    <property type="entry name" value="IG(IMMUNOGLOBULIN) AND LRR(LEUCINE RICH REPEAT) DOMAINS"/>
    <property type="match status" value="1"/>
</dbReference>
<dbReference type="SUPFAM" id="SSF52047">
    <property type="entry name" value="RNI-like"/>
    <property type="match status" value="1"/>
</dbReference>
<dbReference type="InterPro" id="IPR001611">
    <property type="entry name" value="Leu-rich_rpt"/>
</dbReference>
<accession>A0A9X6NN79</accession>
<comment type="caution">
    <text evidence="4">The sequence shown here is derived from an EMBL/GenBank/DDBJ whole genome shotgun (WGS) entry which is preliminary data.</text>
</comment>
<gene>
    <name evidence="4" type="ORF">BV898_17192</name>
</gene>
<dbReference type="PROSITE" id="PS51450">
    <property type="entry name" value="LRR"/>
    <property type="match status" value="1"/>
</dbReference>
<dbReference type="InterPro" id="IPR032675">
    <property type="entry name" value="LRR_dom_sf"/>
</dbReference>